<reference evidence="1 2" key="2">
    <citation type="submission" date="2018-11" db="EMBL/GenBank/DDBJ databases">
        <authorList>
            <consortium name="Pathogen Informatics"/>
        </authorList>
    </citation>
    <scope>NUCLEOTIDE SEQUENCE [LARGE SCALE GENOMIC DNA]</scope>
</reference>
<accession>A0A183I4N0</accession>
<name>A0A183I4N0_9BILA</name>
<dbReference type="AlphaFoldDB" id="A0A183I4N0"/>
<evidence type="ECO:0000313" key="3">
    <source>
        <dbReference type="WBParaSite" id="OFLC_0001470301-mRNA-1"/>
    </source>
</evidence>
<reference evidence="3" key="1">
    <citation type="submission" date="2016-06" db="UniProtKB">
        <authorList>
            <consortium name="WormBaseParasite"/>
        </authorList>
    </citation>
    <scope>IDENTIFICATION</scope>
</reference>
<proteinExistence type="predicted"/>
<gene>
    <name evidence="1" type="ORF">OFLC_LOCUS14692</name>
</gene>
<sequence>MRKISMDFDDCCWWESLFRIFKVDVAAISILDDYTVCKENGFGRALLLCDVDDALTVPTQQKLISLLNDLQRKDFLL</sequence>
<keyword evidence="2" id="KW-1185">Reference proteome</keyword>
<dbReference type="WBParaSite" id="OFLC_0001470301-mRNA-1">
    <property type="protein sequence ID" value="OFLC_0001470301-mRNA-1"/>
    <property type="gene ID" value="OFLC_0001470301"/>
</dbReference>
<dbReference type="Proteomes" id="UP000267606">
    <property type="component" value="Unassembled WGS sequence"/>
</dbReference>
<dbReference type="STRING" id="387005.A0A183I4N0"/>
<dbReference type="EMBL" id="UZAJ01041092">
    <property type="protein sequence ID" value="VDP18275.1"/>
    <property type="molecule type" value="Genomic_DNA"/>
</dbReference>
<evidence type="ECO:0000313" key="2">
    <source>
        <dbReference type="Proteomes" id="UP000267606"/>
    </source>
</evidence>
<protein>
    <submittedName>
        <fullName evidence="3">SAM domain-containing protein</fullName>
    </submittedName>
</protein>
<organism evidence="3">
    <name type="scientific">Onchocerca flexuosa</name>
    <dbReference type="NCBI Taxonomy" id="387005"/>
    <lineage>
        <taxon>Eukaryota</taxon>
        <taxon>Metazoa</taxon>
        <taxon>Ecdysozoa</taxon>
        <taxon>Nematoda</taxon>
        <taxon>Chromadorea</taxon>
        <taxon>Rhabditida</taxon>
        <taxon>Spirurina</taxon>
        <taxon>Spiruromorpha</taxon>
        <taxon>Filarioidea</taxon>
        <taxon>Onchocercidae</taxon>
        <taxon>Onchocerca</taxon>
    </lineage>
</organism>
<evidence type="ECO:0000313" key="1">
    <source>
        <dbReference type="EMBL" id="VDP18275.1"/>
    </source>
</evidence>